<accession>A0A1I8N745</accession>
<dbReference type="STRING" id="7370.A0A1I8N745"/>
<dbReference type="InterPro" id="IPR001298">
    <property type="entry name" value="Filamin/ABP280_rpt"/>
</dbReference>
<reference evidence="7" key="2">
    <citation type="submission" date="2025-05" db="UniProtKB">
        <authorList>
            <consortium name="RefSeq"/>
        </authorList>
    </citation>
    <scope>IDENTIFICATION</scope>
    <source>
        <strain evidence="7">Aabys</strain>
        <tissue evidence="7">Whole body</tissue>
    </source>
</reference>
<dbReference type="FunFam" id="2.60.40.10:FF:000096">
    <property type="entry name" value="filamin-C isoform X2"/>
    <property type="match status" value="1"/>
</dbReference>
<dbReference type="InterPro" id="IPR017868">
    <property type="entry name" value="Filamin/ABP280_repeat-like"/>
</dbReference>
<dbReference type="InterPro" id="IPR044801">
    <property type="entry name" value="Filamin"/>
</dbReference>
<dbReference type="Pfam" id="PF00630">
    <property type="entry name" value="Filamin"/>
    <property type="match status" value="2"/>
</dbReference>
<dbReference type="AlphaFoldDB" id="A0A1I8N745"/>
<dbReference type="Gene3D" id="2.60.40.10">
    <property type="entry name" value="Immunoglobulins"/>
    <property type="match status" value="2"/>
</dbReference>
<feature type="compositionally biased region" description="Polar residues" evidence="4">
    <location>
        <begin position="1"/>
        <end position="23"/>
    </location>
</feature>
<dbReference type="VEuPathDB" id="VectorBase:MDOMA2_000022"/>
<organism evidence="5">
    <name type="scientific">Musca domestica</name>
    <name type="common">House fly</name>
    <dbReference type="NCBI Taxonomy" id="7370"/>
    <lineage>
        <taxon>Eukaryota</taxon>
        <taxon>Metazoa</taxon>
        <taxon>Ecdysozoa</taxon>
        <taxon>Arthropoda</taxon>
        <taxon>Hexapoda</taxon>
        <taxon>Insecta</taxon>
        <taxon>Pterygota</taxon>
        <taxon>Neoptera</taxon>
        <taxon>Endopterygota</taxon>
        <taxon>Diptera</taxon>
        <taxon>Brachycera</taxon>
        <taxon>Muscomorpha</taxon>
        <taxon>Muscoidea</taxon>
        <taxon>Muscidae</taxon>
        <taxon>Musca</taxon>
    </lineage>
</organism>
<protein>
    <submittedName>
        <fullName evidence="7">Filamin-B</fullName>
    </submittedName>
</protein>
<dbReference type="OrthoDB" id="5334309at2759"/>
<dbReference type="InterPro" id="IPR013783">
    <property type="entry name" value="Ig-like_fold"/>
</dbReference>
<evidence type="ECO:0000313" key="7">
    <source>
        <dbReference type="RefSeq" id="XP_058982548.1"/>
    </source>
</evidence>
<name>A0A1I8N745_MUSDO</name>
<dbReference type="VEuPathDB" id="VectorBase:MDOA012249"/>
<dbReference type="PROSITE" id="PS50194">
    <property type="entry name" value="FILAMIN_REPEAT"/>
    <property type="match status" value="2"/>
</dbReference>
<reference evidence="5" key="1">
    <citation type="submission" date="2020-05" db="UniProtKB">
        <authorList>
            <consortium name="EnsemblMetazoa"/>
        </authorList>
    </citation>
    <scope>IDENTIFICATION</scope>
    <source>
        <strain evidence="5">Aabys</strain>
    </source>
</reference>
<evidence type="ECO:0000256" key="1">
    <source>
        <dbReference type="ARBA" id="ARBA00009238"/>
    </source>
</evidence>
<evidence type="ECO:0000256" key="3">
    <source>
        <dbReference type="PROSITE-ProRule" id="PRU00087"/>
    </source>
</evidence>
<evidence type="ECO:0000313" key="5">
    <source>
        <dbReference type="EnsemblMetazoa" id="MDOA012249-PA"/>
    </source>
</evidence>
<dbReference type="EnsemblMetazoa" id="MDOA012249-RA">
    <property type="protein sequence ID" value="MDOA012249-PA"/>
    <property type="gene ID" value="MDOA012249"/>
</dbReference>
<evidence type="ECO:0000313" key="6">
    <source>
        <dbReference type="Proteomes" id="UP001652621"/>
    </source>
</evidence>
<gene>
    <name evidence="5" type="primary">101889283</name>
    <name evidence="7" type="synonym">LOC101889283</name>
</gene>
<evidence type="ECO:0000256" key="4">
    <source>
        <dbReference type="SAM" id="MobiDB-lite"/>
    </source>
</evidence>
<comment type="similarity">
    <text evidence="1">Belongs to the filamin family.</text>
</comment>
<feature type="region of interest" description="Disordered" evidence="4">
    <location>
        <begin position="1"/>
        <end position="29"/>
    </location>
</feature>
<dbReference type="SUPFAM" id="SSF81296">
    <property type="entry name" value="E set domains"/>
    <property type="match status" value="2"/>
</dbReference>
<dbReference type="RefSeq" id="XP_058982548.1">
    <property type="nucleotide sequence ID" value="XM_059126565.1"/>
</dbReference>
<sequence length="254" mass="28158">MFKTSQEIRLNTTGTKLRNSGENVSGFGKYHKTPDMDKYSTQPAQVFVAPELTDPSLVQLLHFPNGALRVNNNVNFIIKRNGVKGNFEVKLENPSGHQMFVPLKIIDPERFEVSFTLVEAGLYKVHIKCNSVTLPKSPFIIVAISGFDLEPKAKMELPVFKSDASRVTYRGLGLSHILLNEKNEFIIDGSSAGNNILFVGIFGPKGQCDEVIVKHMGKNVYKVTYQVDDPGDYLLAAKWGDDHIPGSPFSLSTN</sequence>
<feature type="repeat" description="Filamin" evidence="3">
    <location>
        <begin position="50"/>
        <end position="143"/>
    </location>
</feature>
<proteinExistence type="inferred from homology"/>
<dbReference type="GO" id="GO:0051015">
    <property type="term" value="F:actin filament binding"/>
    <property type="evidence" value="ECO:0007669"/>
    <property type="project" value="InterPro"/>
</dbReference>
<evidence type="ECO:0000256" key="2">
    <source>
        <dbReference type="ARBA" id="ARBA00022737"/>
    </source>
</evidence>
<dbReference type="eggNOG" id="KOG0518">
    <property type="taxonomic scope" value="Eukaryota"/>
</dbReference>
<dbReference type="GO" id="GO:0030036">
    <property type="term" value="P:actin cytoskeleton organization"/>
    <property type="evidence" value="ECO:0007669"/>
    <property type="project" value="InterPro"/>
</dbReference>
<dbReference type="SMART" id="SM00557">
    <property type="entry name" value="IG_FLMN"/>
    <property type="match status" value="2"/>
</dbReference>
<dbReference type="Proteomes" id="UP001652621">
    <property type="component" value="Unplaced"/>
</dbReference>
<feature type="repeat" description="Filamin" evidence="3">
    <location>
        <begin position="159"/>
        <end position="253"/>
    </location>
</feature>
<dbReference type="InterPro" id="IPR014756">
    <property type="entry name" value="Ig_E-set"/>
</dbReference>
<dbReference type="PANTHER" id="PTHR38537">
    <property type="entry name" value="JITTERBUG, ISOFORM N"/>
    <property type="match status" value="1"/>
</dbReference>
<keyword evidence="6" id="KW-1185">Reference proteome</keyword>
<keyword evidence="2" id="KW-0677">Repeat</keyword>
<dbReference type="PANTHER" id="PTHR38537:SF8">
    <property type="entry name" value="FILAMIN-A"/>
    <property type="match status" value="1"/>
</dbReference>